<dbReference type="EMBL" id="ML178876">
    <property type="protein sequence ID" value="TFK95734.1"/>
    <property type="molecule type" value="Genomic_DNA"/>
</dbReference>
<keyword evidence="3" id="KW-1185">Reference proteome</keyword>
<feature type="signal peptide" evidence="1">
    <location>
        <begin position="1"/>
        <end position="20"/>
    </location>
</feature>
<dbReference type="Proteomes" id="UP000305067">
    <property type="component" value="Unassembled WGS sequence"/>
</dbReference>
<organism evidence="2 3">
    <name type="scientific">Pterulicium gracile</name>
    <dbReference type="NCBI Taxonomy" id="1884261"/>
    <lineage>
        <taxon>Eukaryota</taxon>
        <taxon>Fungi</taxon>
        <taxon>Dikarya</taxon>
        <taxon>Basidiomycota</taxon>
        <taxon>Agaricomycotina</taxon>
        <taxon>Agaricomycetes</taxon>
        <taxon>Agaricomycetidae</taxon>
        <taxon>Agaricales</taxon>
        <taxon>Pleurotineae</taxon>
        <taxon>Pterulaceae</taxon>
        <taxon>Pterulicium</taxon>
    </lineage>
</organism>
<accession>A0A5C3Q0W0</accession>
<evidence type="ECO:0000256" key="1">
    <source>
        <dbReference type="SAM" id="SignalP"/>
    </source>
</evidence>
<proteinExistence type="predicted"/>
<name>A0A5C3Q0W0_9AGAR</name>
<keyword evidence="1" id="KW-0732">Signal</keyword>
<gene>
    <name evidence="2" type="ORF">BDV98DRAFT_586882</name>
</gene>
<reference evidence="2 3" key="1">
    <citation type="journal article" date="2019" name="Nat. Ecol. Evol.">
        <title>Megaphylogeny resolves global patterns of mushroom evolution.</title>
        <authorList>
            <person name="Varga T."/>
            <person name="Krizsan K."/>
            <person name="Foldi C."/>
            <person name="Dima B."/>
            <person name="Sanchez-Garcia M."/>
            <person name="Sanchez-Ramirez S."/>
            <person name="Szollosi G.J."/>
            <person name="Szarkandi J.G."/>
            <person name="Papp V."/>
            <person name="Albert L."/>
            <person name="Andreopoulos W."/>
            <person name="Angelini C."/>
            <person name="Antonin V."/>
            <person name="Barry K.W."/>
            <person name="Bougher N.L."/>
            <person name="Buchanan P."/>
            <person name="Buyck B."/>
            <person name="Bense V."/>
            <person name="Catcheside P."/>
            <person name="Chovatia M."/>
            <person name="Cooper J."/>
            <person name="Damon W."/>
            <person name="Desjardin D."/>
            <person name="Finy P."/>
            <person name="Geml J."/>
            <person name="Haridas S."/>
            <person name="Hughes K."/>
            <person name="Justo A."/>
            <person name="Karasinski D."/>
            <person name="Kautmanova I."/>
            <person name="Kiss B."/>
            <person name="Kocsube S."/>
            <person name="Kotiranta H."/>
            <person name="LaButti K.M."/>
            <person name="Lechner B.E."/>
            <person name="Liimatainen K."/>
            <person name="Lipzen A."/>
            <person name="Lukacs Z."/>
            <person name="Mihaltcheva S."/>
            <person name="Morgado L.N."/>
            <person name="Niskanen T."/>
            <person name="Noordeloos M.E."/>
            <person name="Ohm R.A."/>
            <person name="Ortiz-Santana B."/>
            <person name="Ovrebo C."/>
            <person name="Racz N."/>
            <person name="Riley R."/>
            <person name="Savchenko A."/>
            <person name="Shiryaev A."/>
            <person name="Soop K."/>
            <person name="Spirin V."/>
            <person name="Szebenyi C."/>
            <person name="Tomsovsky M."/>
            <person name="Tulloss R.E."/>
            <person name="Uehling J."/>
            <person name="Grigoriev I.V."/>
            <person name="Vagvolgyi C."/>
            <person name="Papp T."/>
            <person name="Martin F.M."/>
            <person name="Miettinen O."/>
            <person name="Hibbett D.S."/>
            <person name="Nagy L.G."/>
        </authorList>
    </citation>
    <scope>NUCLEOTIDE SEQUENCE [LARGE SCALE GENOMIC DNA]</scope>
    <source>
        <strain evidence="2 3">CBS 309.79</strain>
    </source>
</reference>
<sequence length="263" mass="28800">MKLSLNLSLVITLGATFVVAQCVPSTCFPGQVCCQIPSGSIFCIKAPDCVRLEGCAYGLNCPTALGEREAKEGARVVILDPPGSYACASNLKESCHPMPPDERASKSVADFKFDIAGPWNALRRQDVDSRLGLCLYIYIKTRTGNMRVEPSPEARHLVRPVPLTMALADRQIQLQSQFVPEHRRSRGAPVIKNICCQFQGASSDHASKRQTAPDSAGVRMGITVRRKAWLWALRAGFTNRLMEEDNSVHVEYEFFGAGTVSNG</sequence>
<protein>
    <submittedName>
        <fullName evidence="2">Uncharacterized protein</fullName>
    </submittedName>
</protein>
<evidence type="ECO:0000313" key="3">
    <source>
        <dbReference type="Proteomes" id="UP000305067"/>
    </source>
</evidence>
<evidence type="ECO:0000313" key="2">
    <source>
        <dbReference type="EMBL" id="TFK95734.1"/>
    </source>
</evidence>
<dbReference type="AlphaFoldDB" id="A0A5C3Q0W0"/>
<feature type="chain" id="PRO_5022991429" evidence="1">
    <location>
        <begin position="21"/>
        <end position="263"/>
    </location>
</feature>